<dbReference type="eggNOG" id="ENOG502QUQP">
    <property type="taxonomic scope" value="Eukaryota"/>
</dbReference>
<dbReference type="Proteomes" id="UP000026960">
    <property type="component" value="Chromosome 10"/>
</dbReference>
<feature type="compositionally biased region" description="Polar residues" evidence="1">
    <location>
        <begin position="164"/>
        <end position="175"/>
    </location>
</feature>
<feature type="region of interest" description="Disordered" evidence="1">
    <location>
        <begin position="126"/>
        <end position="175"/>
    </location>
</feature>
<accession>A0A0D3HGI1</accession>
<keyword evidence="3" id="KW-1185">Reference proteome</keyword>
<reference evidence="2" key="2">
    <citation type="submission" date="2015-03" db="UniProtKB">
        <authorList>
            <consortium name="EnsemblPlants"/>
        </authorList>
    </citation>
    <scope>IDENTIFICATION</scope>
</reference>
<reference evidence="2" key="1">
    <citation type="journal article" date="2009" name="Rice">
        <title>De Novo Next Generation Sequencing of Plant Genomes.</title>
        <authorList>
            <person name="Rounsley S."/>
            <person name="Marri P.R."/>
            <person name="Yu Y."/>
            <person name="He R."/>
            <person name="Sisneros N."/>
            <person name="Goicoechea J.L."/>
            <person name="Lee S.J."/>
            <person name="Angelova A."/>
            <person name="Kudrna D."/>
            <person name="Luo M."/>
            <person name="Affourtit J."/>
            <person name="Desany B."/>
            <person name="Knight J."/>
            <person name="Niazi F."/>
            <person name="Egholm M."/>
            <person name="Wing R.A."/>
        </authorList>
    </citation>
    <scope>NUCLEOTIDE SEQUENCE [LARGE SCALE GENOMIC DNA]</scope>
    <source>
        <strain evidence="2">cv. IRGC 105608</strain>
    </source>
</reference>
<organism evidence="2">
    <name type="scientific">Oryza barthii</name>
    <dbReference type="NCBI Taxonomy" id="65489"/>
    <lineage>
        <taxon>Eukaryota</taxon>
        <taxon>Viridiplantae</taxon>
        <taxon>Streptophyta</taxon>
        <taxon>Embryophyta</taxon>
        <taxon>Tracheophyta</taxon>
        <taxon>Spermatophyta</taxon>
        <taxon>Magnoliopsida</taxon>
        <taxon>Liliopsida</taxon>
        <taxon>Poales</taxon>
        <taxon>Poaceae</taxon>
        <taxon>BOP clade</taxon>
        <taxon>Oryzoideae</taxon>
        <taxon>Oryzeae</taxon>
        <taxon>Oryzinae</taxon>
        <taxon>Oryza</taxon>
    </lineage>
</organism>
<protein>
    <submittedName>
        <fullName evidence="2">Uncharacterized protein</fullName>
    </submittedName>
</protein>
<feature type="region of interest" description="Disordered" evidence="1">
    <location>
        <begin position="1"/>
        <end position="22"/>
    </location>
</feature>
<proteinExistence type="predicted"/>
<name>A0A0D3HGI1_9ORYZ</name>
<evidence type="ECO:0000256" key="1">
    <source>
        <dbReference type="SAM" id="MobiDB-lite"/>
    </source>
</evidence>
<dbReference type="EnsemblPlants" id="OBART10G18200.1">
    <property type="protein sequence ID" value="OBART10G18200.1"/>
    <property type="gene ID" value="OBART10G18200"/>
</dbReference>
<feature type="compositionally biased region" description="Basic and acidic residues" evidence="1">
    <location>
        <begin position="135"/>
        <end position="145"/>
    </location>
</feature>
<dbReference type="HOGENOM" id="CLU_089093_0_0_1"/>
<dbReference type="Gramene" id="OBART10G18200.1">
    <property type="protein sequence ID" value="OBART10G18200.1"/>
    <property type="gene ID" value="OBART10G18200"/>
</dbReference>
<evidence type="ECO:0000313" key="2">
    <source>
        <dbReference type="EnsemblPlants" id="OBART10G18200.1"/>
    </source>
</evidence>
<evidence type="ECO:0000313" key="3">
    <source>
        <dbReference type="Proteomes" id="UP000026960"/>
    </source>
</evidence>
<dbReference type="PaxDb" id="65489-OBART10G18200.1"/>
<dbReference type="AlphaFoldDB" id="A0A0D3HGI1"/>
<sequence>MNQCVPSWDLDDPVGGGGIGGGGGGGHRVVSGGGGAFMPVAVPTSDQYYEVAELTVGVVAAADALVPCDADAAEGRSKRPRVVVGEDGRRACASQGSAAPGRRGESTLLTLDACCGTAADDVCGFTTTTNNSTSLEDRTEDKGSPETENTSIAGGASDSRCFSRRSQSQASTDSS</sequence>